<keyword evidence="5" id="KW-1185">Reference proteome</keyword>
<dbReference type="KEGG" id="sted:SPTER_39010"/>
<dbReference type="Pfam" id="PF17853">
    <property type="entry name" value="GGDEF_2"/>
    <property type="match status" value="1"/>
</dbReference>
<proteinExistence type="inferred from homology"/>
<dbReference type="InterPro" id="IPR041522">
    <property type="entry name" value="CdaR_GGDEF"/>
</dbReference>
<reference evidence="4 5" key="1">
    <citation type="submission" date="2019-02" db="EMBL/GenBank/DDBJ databases">
        <title>Closed genome of Sporomusa termitida DSM 4440.</title>
        <authorList>
            <person name="Poehlein A."/>
            <person name="Daniel R."/>
        </authorList>
    </citation>
    <scope>NUCLEOTIDE SEQUENCE [LARGE SCALE GENOMIC DNA]</scope>
    <source>
        <strain evidence="4 5">DSM 4440</strain>
    </source>
</reference>
<evidence type="ECO:0000259" key="2">
    <source>
        <dbReference type="Pfam" id="PF13556"/>
    </source>
</evidence>
<evidence type="ECO:0000313" key="5">
    <source>
        <dbReference type="Proteomes" id="UP000320776"/>
    </source>
</evidence>
<name>A0A517DYQ8_9FIRM</name>
<dbReference type="PANTHER" id="PTHR33744:SF15">
    <property type="entry name" value="CARBOHYDRATE DIACID REGULATOR"/>
    <property type="match status" value="1"/>
</dbReference>
<dbReference type="EMBL" id="CP036259">
    <property type="protein sequence ID" value="QDR82473.1"/>
    <property type="molecule type" value="Genomic_DNA"/>
</dbReference>
<dbReference type="InterPro" id="IPR042070">
    <property type="entry name" value="PucR_C-HTH_sf"/>
</dbReference>
<dbReference type="InterPro" id="IPR051448">
    <property type="entry name" value="CdaR-like_regulators"/>
</dbReference>
<evidence type="ECO:0000256" key="1">
    <source>
        <dbReference type="ARBA" id="ARBA00006754"/>
    </source>
</evidence>
<evidence type="ECO:0000313" key="4">
    <source>
        <dbReference type="EMBL" id="QDR82473.1"/>
    </source>
</evidence>
<sequence length="406" mass="45917">MNAVFNHFLRVLEKIDTSAVNAVQLIDRGGQIIAKSRAEAENIAEPIVQSMLQAVDDSKPRKILYDNSGEYTVVAVPVAVNLRLFALILVETMNLKSGEQVANTLRASLEAFIEHLAAQHQVEADTDRDAVIIKEILETETGHLHTASYKIFRILKTYNIDLFLLRSVILIQLEKKTNDFFNINLDLGYEASIKTFKDNVVQVIKNNKYLNNQDLVAFADNDHIVVIKSFLSNKDIGRLYYALDIICQGIIHDLDAAKIFTYRVAYGRLYSNFLELVHSYTEAKKTIYLGELFQDNPGLYSADQGLLEHINYYLPHIIRHKSISPVLAGIKKEGGNPDLELLQIIEAYIDQNTNLTKTASLLHLHRNTIAQKVDRFKKKTGLDPENSFKDAFIIKMAALTVKLNKS</sequence>
<dbReference type="OrthoDB" id="9792148at2"/>
<accession>A0A517DYQ8</accession>
<organism evidence="4 5">
    <name type="scientific">Sporomusa termitida</name>
    <dbReference type="NCBI Taxonomy" id="2377"/>
    <lineage>
        <taxon>Bacteria</taxon>
        <taxon>Bacillati</taxon>
        <taxon>Bacillota</taxon>
        <taxon>Negativicutes</taxon>
        <taxon>Selenomonadales</taxon>
        <taxon>Sporomusaceae</taxon>
        <taxon>Sporomusa</taxon>
    </lineage>
</organism>
<dbReference type="Proteomes" id="UP000320776">
    <property type="component" value="Chromosome"/>
</dbReference>
<gene>
    <name evidence="4" type="ORF">SPTER_39010</name>
</gene>
<comment type="similarity">
    <text evidence="1">Belongs to the CdaR family.</text>
</comment>
<feature type="domain" description="CdaR GGDEF-like" evidence="3">
    <location>
        <begin position="151"/>
        <end position="287"/>
    </location>
</feature>
<evidence type="ECO:0000259" key="3">
    <source>
        <dbReference type="Pfam" id="PF17853"/>
    </source>
</evidence>
<dbReference type="Gene3D" id="1.10.10.2840">
    <property type="entry name" value="PucR C-terminal helix-turn-helix domain"/>
    <property type="match status" value="1"/>
</dbReference>
<evidence type="ECO:0008006" key="6">
    <source>
        <dbReference type="Google" id="ProtNLM"/>
    </source>
</evidence>
<dbReference type="RefSeq" id="WP_144351860.1">
    <property type="nucleotide sequence ID" value="NZ_CP036259.1"/>
</dbReference>
<protein>
    <recommendedName>
        <fullName evidence="6">PucR C-terminal helix-turn-helix domain protein</fullName>
    </recommendedName>
</protein>
<dbReference type="Pfam" id="PF13556">
    <property type="entry name" value="HTH_30"/>
    <property type="match status" value="1"/>
</dbReference>
<dbReference type="PANTHER" id="PTHR33744">
    <property type="entry name" value="CARBOHYDRATE DIACID REGULATOR"/>
    <property type="match status" value="1"/>
</dbReference>
<feature type="domain" description="PucR C-terminal helix-turn-helix" evidence="2">
    <location>
        <begin position="341"/>
        <end position="396"/>
    </location>
</feature>
<dbReference type="AlphaFoldDB" id="A0A517DYQ8"/>
<dbReference type="InterPro" id="IPR025736">
    <property type="entry name" value="PucR_C-HTH_dom"/>
</dbReference>